<dbReference type="Gene3D" id="3.40.50.1220">
    <property type="entry name" value="TPP-binding domain"/>
    <property type="match status" value="1"/>
</dbReference>
<proteinExistence type="inferred from homology"/>
<comment type="caution">
    <text evidence="16">The sequence shown here is derived from an EMBL/GenBank/DDBJ whole genome shotgun (WGS) entry which is preliminary data.</text>
</comment>
<dbReference type="InterPro" id="IPR047214">
    <property type="entry name" value="TPP_PDC_IPDC"/>
</dbReference>
<comment type="similarity">
    <text evidence="4 12">Belongs to the TPP enzyme family.</text>
</comment>
<feature type="domain" description="Thiamine pyrophosphate enzyme N-terminal TPP-binding" evidence="15">
    <location>
        <begin position="5"/>
        <end position="113"/>
    </location>
</feature>
<comment type="cofactor">
    <cofactor evidence="2">
        <name>thiamine diphosphate</name>
        <dbReference type="ChEBI" id="CHEBI:58937"/>
    </cofactor>
</comment>
<evidence type="ECO:0000313" key="17">
    <source>
        <dbReference type="Proteomes" id="UP000004508"/>
    </source>
</evidence>
<evidence type="ECO:0000256" key="5">
    <source>
        <dbReference type="ARBA" id="ARBA00020054"/>
    </source>
</evidence>
<keyword evidence="10" id="KW-0456">Lyase</keyword>
<dbReference type="GO" id="GO:0030976">
    <property type="term" value="F:thiamine pyrophosphate binding"/>
    <property type="evidence" value="ECO:0007669"/>
    <property type="project" value="InterPro"/>
</dbReference>
<dbReference type="CDD" id="cd02005">
    <property type="entry name" value="TPP_PDC_IPDC"/>
    <property type="match status" value="1"/>
</dbReference>
<comment type="cofactor">
    <cofactor evidence="11">
        <name>Mg(2+)</name>
        <dbReference type="ChEBI" id="CHEBI:18420"/>
    </cofactor>
    <text evidence="11">Binds 1 Mg(2+) per subunit.</text>
</comment>
<evidence type="ECO:0000259" key="13">
    <source>
        <dbReference type="Pfam" id="PF00205"/>
    </source>
</evidence>
<dbReference type="EMBL" id="ADVG01000004">
    <property type="protein sequence ID" value="EFH80810.1"/>
    <property type="molecule type" value="Genomic_DNA"/>
</dbReference>
<dbReference type="GO" id="GO:0000949">
    <property type="term" value="P:aromatic amino acid family catabolic process to alcohol via Ehrlich pathway"/>
    <property type="evidence" value="ECO:0007669"/>
    <property type="project" value="TreeGrafter"/>
</dbReference>
<dbReference type="FunFam" id="3.40.50.970:FF:000019">
    <property type="entry name" value="Pyruvate decarboxylase isozyme"/>
    <property type="match status" value="1"/>
</dbReference>
<dbReference type="Gene3D" id="3.40.50.970">
    <property type="match status" value="2"/>
</dbReference>
<evidence type="ECO:0000256" key="7">
    <source>
        <dbReference type="ARBA" id="ARBA00022793"/>
    </source>
</evidence>
<evidence type="ECO:0000256" key="2">
    <source>
        <dbReference type="ARBA" id="ARBA00001964"/>
    </source>
</evidence>
<accession>D6U1S6</accession>
<dbReference type="InterPro" id="IPR029035">
    <property type="entry name" value="DHS-like_NAD/FAD-binding_dom"/>
</dbReference>
<evidence type="ECO:0000259" key="14">
    <source>
        <dbReference type="Pfam" id="PF02775"/>
    </source>
</evidence>
<dbReference type="PIRSF" id="PIRSF036565">
    <property type="entry name" value="Pyruvt_ip_decrb"/>
    <property type="match status" value="1"/>
</dbReference>
<dbReference type="RefSeq" id="WP_007917800.1">
    <property type="nucleotide sequence ID" value="NZ_ADVG01000004.1"/>
</dbReference>
<dbReference type="InterPro" id="IPR012001">
    <property type="entry name" value="Thiamin_PyroP_enz_TPP-bd_dom"/>
</dbReference>
<keyword evidence="7" id="KW-0210">Decarboxylase</keyword>
<dbReference type="InterPro" id="IPR029061">
    <property type="entry name" value="THDP-binding"/>
</dbReference>
<name>D6U1S6_KTERA</name>
<dbReference type="AlphaFoldDB" id="D6U1S6"/>
<evidence type="ECO:0000256" key="3">
    <source>
        <dbReference type="ARBA" id="ARBA00002938"/>
    </source>
</evidence>
<dbReference type="InParanoid" id="D6U1S6"/>
<dbReference type="OrthoDB" id="4494979at2"/>
<dbReference type="GO" id="GO:0004737">
    <property type="term" value="F:pyruvate decarboxylase activity"/>
    <property type="evidence" value="ECO:0007669"/>
    <property type="project" value="TreeGrafter"/>
</dbReference>
<evidence type="ECO:0000256" key="8">
    <source>
        <dbReference type="ARBA" id="ARBA00022842"/>
    </source>
</evidence>
<dbReference type="InterPro" id="IPR012110">
    <property type="entry name" value="PDC/IPDC-like"/>
</dbReference>
<dbReference type="SUPFAM" id="SSF52518">
    <property type="entry name" value="Thiamin diphosphate-binding fold (THDP-binding)"/>
    <property type="match status" value="2"/>
</dbReference>
<keyword evidence="9 12" id="KW-0786">Thiamine pyrophosphate</keyword>
<sequence>MKQRVIHYVLSRLHQLGITDIFGVPGDYAFPIDDAIDEDPNLRWIGCCNELNAAYAADGYARIKGVAAVSTTYAVGELSALNAIAGAYAQHVPVFHLVGMPNRATQRARALVHHTLGNGEFDLFYRMVEPVVCARAILTPENCASETERLIAAALSQRRPVYMAFPADDVNQPVLGMATPLPMPQSDPAVLEAAIAAIVEKVTRARTACILPGFLVARANLRQELEAVIDHSGLPFATMFNDKSTLDETHPSSIGMYDGQLMNPEVRAFVEDCDCVLGVGALLTDFNTGAFTARIDRTKSINMLYDHVRVGHQVFGHVWMKDVLQELARRLPRRSDVKGPPVSGLGPPQGTKDGKITAEYLYPRWEQFLKPHDILITETGTSSMGMAFARMPANTVFHNQALWGSIGWATPAAFGAAVASPQHRTVLITGEGSHQLTAQEVGQFARYGLKPIIFVLNNHGYLIERLLCKDGEKAYNDVAAWNYQQVPAALGCDNWFVARVTTCGELDRAIARAETGETGVYIEVVTGKYVAPTLALKIHEARGTLYMQ</sequence>
<dbReference type="FunFam" id="3.40.50.970:FF:000024">
    <property type="entry name" value="Pyruvate decarboxylase isozyme"/>
    <property type="match status" value="1"/>
</dbReference>
<evidence type="ECO:0000259" key="15">
    <source>
        <dbReference type="Pfam" id="PF02776"/>
    </source>
</evidence>
<dbReference type="GO" id="GO:0000287">
    <property type="term" value="F:magnesium ion binding"/>
    <property type="evidence" value="ECO:0007669"/>
    <property type="project" value="InterPro"/>
</dbReference>
<dbReference type="PANTHER" id="PTHR43452:SF30">
    <property type="entry name" value="PYRUVATE DECARBOXYLASE ISOZYME 1-RELATED"/>
    <property type="match status" value="1"/>
</dbReference>
<evidence type="ECO:0000256" key="10">
    <source>
        <dbReference type="ARBA" id="ARBA00023239"/>
    </source>
</evidence>
<evidence type="ECO:0000256" key="11">
    <source>
        <dbReference type="PIRSR" id="PIRSR036565-2"/>
    </source>
</evidence>
<comment type="cofactor">
    <cofactor evidence="1">
        <name>a metal cation</name>
        <dbReference type="ChEBI" id="CHEBI:25213"/>
    </cofactor>
</comment>
<keyword evidence="6 11" id="KW-0479">Metal-binding</keyword>
<dbReference type="InterPro" id="IPR047213">
    <property type="entry name" value="TPP_PYR_PDC_IPDC-like"/>
</dbReference>
<dbReference type="PANTHER" id="PTHR43452">
    <property type="entry name" value="PYRUVATE DECARBOXYLASE"/>
    <property type="match status" value="1"/>
</dbReference>
<reference evidence="16 17" key="1">
    <citation type="journal article" date="2011" name="Stand. Genomic Sci.">
        <title>Non-contiguous finished genome sequence and contextual data of the filamentous soil bacterium Ktedonobacter racemifer type strain (SOSP1-21).</title>
        <authorList>
            <person name="Chang Y.J."/>
            <person name="Land M."/>
            <person name="Hauser L."/>
            <person name="Chertkov O."/>
            <person name="Del Rio T.G."/>
            <person name="Nolan M."/>
            <person name="Copeland A."/>
            <person name="Tice H."/>
            <person name="Cheng J.F."/>
            <person name="Lucas S."/>
            <person name="Han C."/>
            <person name="Goodwin L."/>
            <person name="Pitluck S."/>
            <person name="Ivanova N."/>
            <person name="Ovchinikova G."/>
            <person name="Pati A."/>
            <person name="Chen A."/>
            <person name="Palaniappan K."/>
            <person name="Mavromatis K."/>
            <person name="Liolios K."/>
            <person name="Brettin T."/>
            <person name="Fiebig A."/>
            <person name="Rohde M."/>
            <person name="Abt B."/>
            <person name="Goker M."/>
            <person name="Detter J.C."/>
            <person name="Woyke T."/>
            <person name="Bristow J."/>
            <person name="Eisen J.A."/>
            <person name="Markowitz V."/>
            <person name="Hugenholtz P."/>
            <person name="Kyrpides N.C."/>
            <person name="Klenk H.P."/>
            <person name="Lapidus A."/>
        </authorList>
    </citation>
    <scope>NUCLEOTIDE SEQUENCE [LARGE SCALE GENOMIC DNA]</scope>
    <source>
        <strain evidence="17">DSM 44963</strain>
    </source>
</reference>
<dbReference type="CDD" id="cd07038">
    <property type="entry name" value="TPP_PYR_PDC_IPDC_like"/>
    <property type="match status" value="1"/>
</dbReference>
<feature type="binding site" evidence="11">
    <location>
        <position position="460"/>
    </location>
    <ligand>
        <name>Mg(2+)</name>
        <dbReference type="ChEBI" id="CHEBI:18420"/>
    </ligand>
</feature>
<keyword evidence="17" id="KW-1185">Reference proteome</keyword>
<dbReference type="STRING" id="485913.Krac_1438"/>
<feature type="domain" description="Thiamine pyrophosphate enzyme TPP-binding" evidence="14">
    <location>
        <begin position="379"/>
        <end position="524"/>
    </location>
</feature>
<dbReference type="eggNOG" id="COG3961">
    <property type="taxonomic scope" value="Bacteria"/>
</dbReference>
<protein>
    <recommendedName>
        <fullName evidence="5">Alpha-keto-acid decarboxylase</fullName>
    </recommendedName>
</protein>
<evidence type="ECO:0000256" key="1">
    <source>
        <dbReference type="ARBA" id="ARBA00001920"/>
    </source>
</evidence>
<evidence type="ECO:0000313" key="16">
    <source>
        <dbReference type="EMBL" id="EFH80810.1"/>
    </source>
</evidence>
<dbReference type="Pfam" id="PF02775">
    <property type="entry name" value="TPP_enzyme_C"/>
    <property type="match status" value="1"/>
</dbReference>
<organism evidence="16 17">
    <name type="scientific">Ktedonobacter racemifer DSM 44963</name>
    <dbReference type="NCBI Taxonomy" id="485913"/>
    <lineage>
        <taxon>Bacteria</taxon>
        <taxon>Bacillati</taxon>
        <taxon>Chloroflexota</taxon>
        <taxon>Ktedonobacteria</taxon>
        <taxon>Ktedonobacterales</taxon>
        <taxon>Ktedonobacteraceae</taxon>
        <taxon>Ktedonobacter</taxon>
    </lineage>
</organism>
<dbReference type="Pfam" id="PF00205">
    <property type="entry name" value="TPP_enzyme_M"/>
    <property type="match status" value="1"/>
</dbReference>
<dbReference type="Pfam" id="PF02776">
    <property type="entry name" value="TPP_enzyme_N"/>
    <property type="match status" value="1"/>
</dbReference>
<keyword evidence="8 11" id="KW-0460">Magnesium</keyword>
<dbReference type="InterPro" id="IPR012000">
    <property type="entry name" value="Thiamin_PyroP_enz_cen_dom"/>
</dbReference>
<feature type="binding site" evidence="11">
    <location>
        <position position="458"/>
    </location>
    <ligand>
        <name>Mg(2+)</name>
        <dbReference type="ChEBI" id="CHEBI:18420"/>
    </ligand>
</feature>
<dbReference type="InterPro" id="IPR011766">
    <property type="entry name" value="TPP_enzyme_TPP-bd"/>
</dbReference>
<dbReference type="SUPFAM" id="SSF52467">
    <property type="entry name" value="DHS-like NAD/FAD-binding domain"/>
    <property type="match status" value="1"/>
</dbReference>
<gene>
    <name evidence="16" type="ORF">Krac_1438</name>
</gene>
<comment type="function">
    <text evidence="3">Decarboxylates branched-chain and aromatic alpha-keto acids to aldehydes.</text>
</comment>
<dbReference type="Proteomes" id="UP000004508">
    <property type="component" value="Unassembled WGS sequence"/>
</dbReference>
<evidence type="ECO:0000256" key="4">
    <source>
        <dbReference type="ARBA" id="ARBA00007812"/>
    </source>
</evidence>
<evidence type="ECO:0000256" key="9">
    <source>
        <dbReference type="ARBA" id="ARBA00023052"/>
    </source>
</evidence>
<feature type="domain" description="Thiamine pyrophosphate enzyme central" evidence="13">
    <location>
        <begin position="195"/>
        <end position="315"/>
    </location>
</feature>
<dbReference type="GO" id="GO:0005829">
    <property type="term" value="C:cytosol"/>
    <property type="evidence" value="ECO:0007669"/>
    <property type="project" value="TreeGrafter"/>
</dbReference>
<evidence type="ECO:0000256" key="6">
    <source>
        <dbReference type="ARBA" id="ARBA00022723"/>
    </source>
</evidence>
<evidence type="ECO:0000256" key="12">
    <source>
        <dbReference type="RuleBase" id="RU362132"/>
    </source>
</evidence>